<dbReference type="InterPro" id="IPR023650">
    <property type="entry name" value="Beta-lactam_class-A_AS"/>
</dbReference>
<feature type="domain" description="Beta-lactamase class A catalytic" evidence="8">
    <location>
        <begin position="79"/>
        <end position="294"/>
    </location>
</feature>
<keyword evidence="10" id="KW-1185">Reference proteome</keyword>
<evidence type="ECO:0000256" key="6">
    <source>
        <dbReference type="SAM" id="MobiDB-lite"/>
    </source>
</evidence>
<evidence type="ECO:0000256" key="4">
    <source>
        <dbReference type="ARBA" id="ARBA00023251"/>
    </source>
</evidence>
<feature type="signal peptide" evidence="7">
    <location>
        <begin position="1"/>
        <end position="36"/>
    </location>
</feature>
<dbReference type="EMBL" id="BMVO01000004">
    <property type="protein sequence ID" value="GHA95801.1"/>
    <property type="molecule type" value="Genomic_DNA"/>
</dbReference>
<evidence type="ECO:0000313" key="10">
    <source>
        <dbReference type="Proteomes" id="UP000599437"/>
    </source>
</evidence>
<evidence type="ECO:0000259" key="8">
    <source>
        <dbReference type="Pfam" id="PF13354"/>
    </source>
</evidence>
<evidence type="ECO:0000256" key="3">
    <source>
        <dbReference type="ARBA" id="ARBA00022801"/>
    </source>
</evidence>
<evidence type="ECO:0000256" key="7">
    <source>
        <dbReference type="SAM" id="SignalP"/>
    </source>
</evidence>
<dbReference type="RefSeq" id="WP_229843410.1">
    <property type="nucleotide sequence ID" value="NZ_BMVO01000004.1"/>
</dbReference>
<dbReference type="InterPro" id="IPR000871">
    <property type="entry name" value="Beta-lactam_class-A"/>
</dbReference>
<comment type="catalytic activity">
    <reaction evidence="5">
        <text>a beta-lactam + H2O = a substituted beta-amino acid</text>
        <dbReference type="Rhea" id="RHEA:20401"/>
        <dbReference type="ChEBI" id="CHEBI:15377"/>
        <dbReference type="ChEBI" id="CHEBI:35627"/>
        <dbReference type="ChEBI" id="CHEBI:140347"/>
        <dbReference type="EC" id="3.5.2.6"/>
    </reaction>
</comment>
<dbReference type="Proteomes" id="UP000599437">
    <property type="component" value="Unassembled WGS sequence"/>
</dbReference>
<evidence type="ECO:0000256" key="2">
    <source>
        <dbReference type="ARBA" id="ARBA00012865"/>
    </source>
</evidence>
<protein>
    <recommendedName>
        <fullName evidence="2 5">Beta-lactamase</fullName>
        <ecNumber evidence="2 5">3.5.2.6</ecNumber>
    </recommendedName>
</protein>
<comment type="similarity">
    <text evidence="1 5">Belongs to the class-A beta-lactamase family.</text>
</comment>
<dbReference type="SUPFAM" id="SSF56601">
    <property type="entry name" value="beta-lactamase/transpeptidase-like"/>
    <property type="match status" value="1"/>
</dbReference>
<dbReference type="PROSITE" id="PS00146">
    <property type="entry name" value="BETA_LACTAMASE_A"/>
    <property type="match status" value="1"/>
</dbReference>
<feature type="compositionally biased region" description="Low complexity" evidence="6">
    <location>
        <begin position="50"/>
        <end position="59"/>
    </location>
</feature>
<keyword evidence="3 5" id="KW-0378">Hydrolase</keyword>
<feature type="chain" id="PRO_5045158450" description="Beta-lactamase" evidence="7">
    <location>
        <begin position="37"/>
        <end position="321"/>
    </location>
</feature>
<gene>
    <name evidence="9" type="primary">ampC</name>
    <name evidence="9" type="ORF">GCM10010346_17910</name>
</gene>
<reference evidence="10" key="1">
    <citation type="journal article" date="2019" name="Int. J. Syst. Evol. Microbiol.">
        <title>The Global Catalogue of Microorganisms (GCM) 10K type strain sequencing project: providing services to taxonomists for standard genome sequencing and annotation.</title>
        <authorList>
            <consortium name="The Broad Institute Genomics Platform"/>
            <consortium name="The Broad Institute Genome Sequencing Center for Infectious Disease"/>
            <person name="Wu L."/>
            <person name="Ma J."/>
        </authorList>
    </citation>
    <scope>NUCLEOTIDE SEQUENCE [LARGE SCALE GENOMIC DNA]</scope>
    <source>
        <strain evidence="10">JCM 4737</strain>
    </source>
</reference>
<accession>A0ABQ3DHD0</accession>
<organism evidence="9 10">
    <name type="scientific">Streptomyces chryseus</name>
    <dbReference type="NCBI Taxonomy" id="68186"/>
    <lineage>
        <taxon>Bacteria</taxon>
        <taxon>Bacillati</taxon>
        <taxon>Actinomycetota</taxon>
        <taxon>Actinomycetes</taxon>
        <taxon>Kitasatosporales</taxon>
        <taxon>Streptomycetaceae</taxon>
        <taxon>Streptomyces</taxon>
    </lineage>
</organism>
<keyword evidence="7" id="KW-0732">Signal</keyword>
<keyword evidence="4 5" id="KW-0046">Antibiotic resistance</keyword>
<name>A0ABQ3DHD0_9ACTN</name>
<dbReference type="EC" id="3.5.2.6" evidence="2 5"/>
<comment type="caution">
    <text evidence="9">The sequence shown here is derived from an EMBL/GenBank/DDBJ whole genome shotgun (WGS) entry which is preliminary data.</text>
</comment>
<dbReference type="Pfam" id="PF13354">
    <property type="entry name" value="Beta-lactamase2"/>
    <property type="match status" value="1"/>
</dbReference>
<dbReference type="Gene3D" id="3.40.710.10">
    <property type="entry name" value="DD-peptidase/beta-lactamase superfamily"/>
    <property type="match status" value="1"/>
</dbReference>
<evidence type="ECO:0000313" key="9">
    <source>
        <dbReference type="EMBL" id="GHA95801.1"/>
    </source>
</evidence>
<proteinExistence type="inferred from homology"/>
<dbReference type="InterPro" id="IPR012338">
    <property type="entry name" value="Beta-lactam/transpept-like"/>
</dbReference>
<dbReference type="PRINTS" id="PR00118">
    <property type="entry name" value="BLACTAMASEA"/>
</dbReference>
<dbReference type="InterPro" id="IPR045155">
    <property type="entry name" value="Beta-lactam_cat"/>
</dbReference>
<dbReference type="NCBIfam" id="NF033103">
    <property type="entry name" value="bla_class_A"/>
    <property type="match status" value="1"/>
</dbReference>
<dbReference type="PANTHER" id="PTHR35333:SF3">
    <property type="entry name" value="BETA-LACTAMASE-TYPE TRANSPEPTIDASE FOLD CONTAINING PROTEIN"/>
    <property type="match status" value="1"/>
</dbReference>
<dbReference type="PANTHER" id="PTHR35333">
    <property type="entry name" value="BETA-LACTAMASE"/>
    <property type="match status" value="1"/>
</dbReference>
<feature type="region of interest" description="Disordered" evidence="6">
    <location>
        <begin position="38"/>
        <end position="59"/>
    </location>
</feature>
<evidence type="ECO:0000256" key="5">
    <source>
        <dbReference type="RuleBase" id="RU361140"/>
    </source>
</evidence>
<evidence type="ECO:0000256" key="1">
    <source>
        <dbReference type="ARBA" id="ARBA00009009"/>
    </source>
</evidence>
<sequence length="321" mass="34033">MQSAQPQQCKQSARPMRRALLGALATLSLVPLVACGQGDSPASPAPSSPTSPAAGPSATAKPFVRELKALERKFDARLGVYAVDTGTGREVAYNDRERFAYASTFKALAAGAVLRTYTLSGMNQVVTYSEDDLIAHSPVTEKHVGTGMTLRELCDAAVRFSDNAAANLLLDALGGPKGLDAHLARMGDDVIRMERREPELSRWAPGDTRDTSTPRAMAEDLRAFVLGDVLGKDERAQLTTWLRTNTTGDETIRAGMPEGWVVGDKTGTGSGYGARNDIAVVWPPGSAPIVVAIMSNRDEEDAGHDNRLIAQAASVVAATLA</sequence>